<dbReference type="Proteomes" id="UP000030624">
    <property type="component" value="Chromosome"/>
</dbReference>
<organism evidence="9 10">
    <name type="scientific">Geoglobus acetivorans</name>
    <dbReference type="NCBI Taxonomy" id="565033"/>
    <lineage>
        <taxon>Archaea</taxon>
        <taxon>Methanobacteriati</taxon>
        <taxon>Methanobacteriota</taxon>
        <taxon>Archaeoglobi</taxon>
        <taxon>Archaeoglobales</taxon>
        <taxon>Archaeoglobaceae</taxon>
        <taxon>Geoglobus</taxon>
    </lineage>
</organism>
<dbReference type="InterPro" id="IPR015421">
    <property type="entry name" value="PyrdxlP-dep_Trfase_major"/>
</dbReference>
<dbReference type="InterPro" id="IPR015422">
    <property type="entry name" value="PyrdxlP-dep_Trfase_small"/>
</dbReference>
<accession>A0A0A7GC04</accession>
<dbReference type="KEGG" id="gac:GACE_0272"/>
<dbReference type="InterPro" id="IPR004839">
    <property type="entry name" value="Aminotransferase_I/II_large"/>
</dbReference>
<dbReference type="eggNOG" id="arCOG04273">
    <property type="taxonomic scope" value="Archaea"/>
</dbReference>
<evidence type="ECO:0000256" key="1">
    <source>
        <dbReference type="ARBA" id="ARBA00001933"/>
    </source>
</evidence>
<dbReference type="PANTHER" id="PTHR42885:SF2">
    <property type="entry name" value="HISTIDINOL-PHOSPHATE AMINOTRANSFERASE"/>
    <property type="match status" value="1"/>
</dbReference>
<keyword evidence="5 7" id="KW-0663">Pyridoxal phosphate</keyword>
<dbReference type="GeneID" id="24796870"/>
<protein>
    <recommendedName>
        <fullName evidence="7">Histidinol-phosphate aminotransferase</fullName>
        <ecNumber evidence="7">2.6.1.9</ecNumber>
    </recommendedName>
    <alternativeName>
        <fullName evidence="7">Imidazole acetol-phosphate transaminase</fullName>
    </alternativeName>
</protein>
<evidence type="ECO:0000256" key="4">
    <source>
        <dbReference type="ARBA" id="ARBA00022679"/>
    </source>
</evidence>
<dbReference type="PROSITE" id="PS00105">
    <property type="entry name" value="AA_TRANSFER_CLASS_1"/>
    <property type="match status" value="1"/>
</dbReference>
<dbReference type="SUPFAM" id="SSF53383">
    <property type="entry name" value="PLP-dependent transferases"/>
    <property type="match status" value="1"/>
</dbReference>
<dbReference type="GO" id="GO:0004400">
    <property type="term" value="F:histidinol-phosphate transaminase activity"/>
    <property type="evidence" value="ECO:0007669"/>
    <property type="project" value="UniProtKB-UniRule"/>
</dbReference>
<dbReference type="InterPro" id="IPR004838">
    <property type="entry name" value="NHTrfase_class1_PyrdxlP-BS"/>
</dbReference>
<reference evidence="9 10" key="1">
    <citation type="journal article" date="2015" name="Appl. Environ. Microbiol.">
        <title>The Geoglobus acetivorans genome: Fe(III) reduction, acetate utilization, autotrophic growth, and degradation of aromatic compounds in a hyperthermophilic archaeon.</title>
        <authorList>
            <person name="Mardanov A.V."/>
            <person name="Slododkina G.B."/>
            <person name="Slobodkin A.I."/>
            <person name="Beletsky A.V."/>
            <person name="Gavrilov S.N."/>
            <person name="Kublanov I.V."/>
            <person name="Bonch-Osmolovskaya E.A."/>
            <person name="Skryabin K.G."/>
            <person name="Ravin N.V."/>
        </authorList>
    </citation>
    <scope>NUCLEOTIDE SEQUENCE [LARGE SCALE GENOMIC DNA]</scope>
    <source>
        <strain evidence="9 10">SBH6</strain>
    </source>
</reference>
<evidence type="ECO:0000259" key="8">
    <source>
        <dbReference type="Pfam" id="PF00155"/>
    </source>
</evidence>
<dbReference type="Gene3D" id="3.40.640.10">
    <property type="entry name" value="Type I PLP-dependent aspartate aminotransferase-like (Major domain)"/>
    <property type="match status" value="1"/>
</dbReference>
<evidence type="ECO:0000313" key="10">
    <source>
        <dbReference type="Proteomes" id="UP000030624"/>
    </source>
</evidence>
<evidence type="ECO:0000256" key="3">
    <source>
        <dbReference type="ARBA" id="ARBA00022605"/>
    </source>
</evidence>
<keyword evidence="4 7" id="KW-0808">Transferase</keyword>
<evidence type="ECO:0000256" key="5">
    <source>
        <dbReference type="ARBA" id="ARBA00022898"/>
    </source>
</evidence>
<dbReference type="HAMAP" id="MF_01023">
    <property type="entry name" value="HisC_aminotrans_2"/>
    <property type="match status" value="1"/>
</dbReference>
<sequence>MRYVVNLINEYDPGPFPEDFDRRVVQLASNENPYPPHQEVVSILKNSVMEINRYPSPYYQKLKYLISGYLGVDSSNIAISNGASDLLRLVTDLFIEPFDRVFIPMPSYTLYALFSMLREAQVVTKVFEGYRLDGCYDRGKLAFLCSPNNPTGNVIGREVIEEYLENFDYVVVDEAYSEFAGTSMVDLIDHYENLIVIRSFSKFFGLAGMRVGYAIAHENVARAIEKIRNPFSISILAYKAAIAALEHVDYYRKIAELIALERDRIAKRLEKMFYVYESQANFLLVRHEIGGLADRLMERGILVRDVTGLEGLEGPHFRVSVGRKHENDAFLNAVEEIT</sequence>
<dbReference type="STRING" id="565033.GACE_0272"/>
<comment type="catalytic activity">
    <reaction evidence="7">
        <text>L-histidinol phosphate + 2-oxoglutarate = 3-(imidazol-4-yl)-2-oxopropyl phosphate + L-glutamate</text>
        <dbReference type="Rhea" id="RHEA:23744"/>
        <dbReference type="ChEBI" id="CHEBI:16810"/>
        <dbReference type="ChEBI" id="CHEBI:29985"/>
        <dbReference type="ChEBI" id="CHEBI:57766"/>
        <dbReference type="ChEBI" id="CHEBI:57980"/>
        <dbReference type="EC" id="2.6.1.9"/>
    </reaction>
</comment>
<dbReference type="GO" id="GO:0000105">
    <property type="term" value="P:L-histidine biosynthetic process"/>
    <property type="evidence" value="ECO:0007669"/>
    <property type="project" value="UniProtKB-UniRule"/>
</dbReference>
<gene>
    <name evidence="7" type="primary">hisC</name>
    <name evidence="9" type="ORF">GACE_0272</name>
</gene>
<proteinExistence type="inferred from homology"/>
<comment type="similarity">
    <text evidence="7">Belongs to the class-II pyridoxal-phosphate-dependent aminotransferase family. Histidinol-phosphate aminotransferase subfamily.</text>
</comment>
<dbReference type="CDD" id="cd00609">
    <property type="entry name" value="AAT_like"/>
    <property type="match status" value="1"/>
</dbReference>
<dbReference type="InterPro" id="IPR005861">
    <property type="entry name" value="HisP_aminotrans"/>
</dbReference>
<dbReference type="InterPro" id="IPR015424">
    <property type="entry name" value="PyrdxlP-dep_Trfase"/>
</dbReference>
<dbReference type="GO" id="GO:0030170">
    <property type="term" value="F:pyridoxal phosphate binding"/>
    <property type="evidence" value="ECO:0007669"/>
    <property type="project" value="InterPro"/>
</dbReference>
<dbReference type="UniPathway" id="UPA00031">
    <property type="reaction ID" value="UER00012"/>
</dbReference>
<evidence type="ECO:0000256" key="6">
    <source>
        <dbReference type="ARBA" id="ARBA00023102"/>
    </source>
</evidence>
<dbReference type="HOGENOM" id="CLU_017584_3_1_2"/>
<keyword evidence="2 7" id="KW-0032">Aminotransferase</keyword>
<keyword evidence="6 7" id="KW-0368">Histidine biosynthesis</keyword>
<evidence type="ECO:0000313" key="9">
    <source>
        <dbReference type="EMBL" id="AIY89328.1"/>
    </source>
</evidence>
<keyword evidence="3 7" id="KW-0028">Amino-acid biosynthesis</keyword>
<dbReference type="AlphaFoldDB" id="A0A0A7GC04"/>
<feature type="modified residue" description="N6-(pyridoxal phosphate)lysine" evidence="7">
    <location>
        <position position="202"/>
    </location>
</feature>
<name>A0A0A7GC04_GEOAI</name>
<dbReference type="PANTHER" id="PTHR42885">
    <property type="entry name" value="HISTIDINOL-PHOSPHATE AMINOTRANSFERASE-RELATED"/>
    <property type="match status" value="1"/>
</dbReference>
<dbReference type="Gene3D" id="3.90.1150.10">
    <property type="entry name" value="Aspartate Aminotransferase, domain 1"/>
    <property type="match status" value="1"/>
</dbReference>
<comment type="cofactor">
    <cofactor evidence="1 7">
        <name>pyridoxal 5'-phosphate</name>
        <dbReference type="ChEBI" id="CHEBI:597326"/>
    </cofactor>
</comment>
<dbReference type="EC" id="2.6.1.9" evidence="7"/>
<dbReference type="NCBIfam" id="TIGR01141">
    <property type="entry name" value="hisC"/>
    <property type="match status" value="1"/>
</dbReference>
<dbReference type="EMBL" id="CP009552">
    <property type="protein sequence ID" value="AIY89328.1"/>
    <property type="molecule type" value="Genomic_DNA"/>
</dbReference>
<evidence type="ECO:0000256" key="2">
    <source>
        <dbReference type="ARBA" id="ARBA00022576"/>
    </source>
</evidence>
<dbReference type="RefSeq" id="WP_048090547.1">
    <property type="nucleotide sequence ID" value="NZ_CP009552.1"/>
</dbReference>
<feature type="domain" description="Aminotransferase class I/classII large" evidence="8">
    <location>
        <begin position="23"/>
        <end position="333"/>
    </location>
</feature>
<comment type="pathway">
    <text evidence="7">Amino-acid biosynthesis; L-histidine biosynthesis; L-histidine from 5-phospho-alpha-D-ribose 1-diphosphate: step 7/9.</text>
</comment>
<dbReference type="Pfam" id="PF00155">
    <property type="entry name" value="Aminotran_1_2"/>
    <property type="match status" value="1"/>
</dbReference>
<evidence type="ECO:0000256" key="7">
    <source>
        <dbReference type="HAMAP-Rule" id="MF_01023"/>
    </source>
</evidence>